<proteinExistence type="predicted"/>
<organism evidence="2 3">
    <name type="scientific">Rhodocollybia butyracea</name>
    <dbReference type="NCBI Taxonomy" id="206335"/>
    <lineage>
        <taxon>Eukaryota</taxon>
        <taxon>Fungi</taxon>
        <taxon>Dikarya</taxon>
        <taxon>Basidiomycota</taxon>
        <taxon>Agaricomycotina</taxon>
        <taxon>Agaricomycetes</taxon>
        <taxon>Agaricomycetidae</taxon>
        <taxon>Agaricales</taxon>
        <taxon>Marasmiineae</taxon>
        <taxon>Omphalotaceae</taxon>
        <taxon>Rhodocollybia</taxon>
    </lineage>
</organism>
<accession>A0A9P5P9K5</accession>
<dbReference type="Proteomes" id="UP000772434">
    <property type="component" value="Unassembled WGS sequence"/>
</dbReference>
<gene>
    <name evidence="2" type="ORF">BDP27DRAFT_1432323</name>
</gene>
<feature type="region of interest" description="Disordered" evidence="1">
    <location>
        <begin position="181"/>
        <end position="211"/>
    </location>
</feature>
<comment type="caution">
    <text evidence="2">The sequence shown here is derived from an EMBL/GenBank/DDBJ whole genome shotgun (WGS) entry which is preliminary data.</text>
</comment>
<feature type="region of interest" description="Disordered" evidence="1">
    <location>
        <begin position="1"/>
        <end position="40"/>
    </location>
</feature>
<reference evidence="2" key="1">
    <citation type="submission" date="2020-11" db="EMBL/GenBank/DDBJ databases">
        <authorList>
            <consortium name="DOE Joint Genome Institute"/>
            <person name="Ahrendt S."/>
            <person name="Riley R."/>
            <person name="Andreopoulos W."/>
            <person name="Labutti K."/>
            <person name="Pangilinan J."/>
            <person name="Ruiz-Duenas F.J."/>
            <person name="Barrasa J.M."/>
            <person name="Sanchez-Garcia M."/>
            <person name="Camarero S."/>
            <person name="Miyauchi S."/>
            <person name="Serrano A."/>
            <person name="Linde D."/>
            <person name="Babiker R."/>
            <person name="Drula E."/>
            <person name="Ayuso-Fernandez I."/>
            <person name="Pacheco R."/>
            <person name="Padilla G."/>
            <person name="Ferreira P."/>
            <person name="Barriuso J."/>
            <person name="Kellner H."/>
            <person name="Castanera R."/>
            <person name="Alfaro M."/>
            <person name="Ramirez L."/>
            <person name="Pisabarro A.G."/>
            <person name="Kuo A."/>
            <person name="Tritt A."/>
            <person name="Lipzen A."/>
            <person name="He G."/>
            <person name="Yan M."/>
            <person name="Ng V."/>
            <person name="Cullen D."/>
            <person name="Martin F."/>
            <person name="Rosso M.-N."/>
            <person name="Henrissat B."/>
            <person name="Hibbett D."/>
            <person name="Martinez A.T."/>
            <person name="Grigoriev I.V."/>
        </authorList>
    </citation>
    <scope>NUCLEOTIDE SEQUENCE</scope>
    <source>
        <strain evidence="2">AH 40177</strain>
    </source>
</reference>
<dbReference type="AlphaFoldDB" id="A0A9P5P9K5"/>
<feature type="compositionally biased region" description="Polar residues" evidence="1">
    <location>
        <begin position="189"/>
        <end position="198"/>
    </location>
</feature>
<dbReference type="OrthoDB" id="3173036at2759"/>
<evidence type="ECO:0000256" key="1">
    <source>
        <dbReference type="SAM" id="MobiDB-lite"/>
    </source>
</evidence>
<sequence>MFSAAKTHPISSLVHTPKPIQTQVTRPKTSTCSLNNPTGQSLEATEAPLLQELWACISKIPSDFESAGPQDELAGSELWETWDPILNQLLQRPPEDTQKLIKGGKMGVEALYQVFAYLMKEGVDLGLLEGKIGRVVNAINAKLSINSTNPSADLSLRNNPSSAKMTPLSHPVINIDDLPDEIPLKESGIPSSTQTSSLKPCPGLSVTLPKD</sequence>
<evidence type="ECO:0000313" key="3">
    <source>
        <dbReference type="Proteomes" id="UP000772434"/>
    </source>
</evidence>
<protein>
    <submittedName>
        <fullName evidence="2">Uncharacterized protein</fullName>
    </submittedName>
</protein>
<keyword evidence="3" id="KW-1185">Reference proteome</keyword>
<evidence type="ECO:0000313" key="2">
    <source>
        <dbReference type="EMBL" id="KAF9058752.1"/>
    </source>
</evidence>
<dbReference type="EMBL" id="JADNRY010000353">
    <property type="protein sequence ID" value="KAF9058752.1"/>
    <property type="molecule type" value="Genomic_DNA"/>
</dbReference>
<feature type="compositionally biased region" description="Polar residues" evidence="1">
    <location>
        <begin position="9"/>
        <end position="40"/>
    </location>
</feature>
<name>A0A9P5P9K5_9AGAR</name>